<sequence>PAKILFPAQVGGWRGERERGEANEGEKGFCAKEMKAWRSRARCAYDGTSQHLGACYHTVGFAVVGGRQQKSGMFKKKFFFFFSFSILFIFYLYILAWNFEAGAGR</sequence>
<keyword evidence="1" id="KW-0472">Membrane</keyword>
<dbReference type="AlphaFoldDB" id="A0A9E7E9Z3"/>
<evidence type="ECO:0000313" key="3">
    <source>
        <dbReference type="Proteomes" id="UP001055439"/>
    </source>
</evidence>
<keyword evidence="1" id="KW-1133">Transmembrane helix</keyword>
<evidence type="ECO:0000256" key="1">
    <source>
        <dbReference type="SAM" id="Phobius"/>
    </source>
</evidence>
<protein>
    <submittedName>
        <fullName evidence="2">Uncharacterized protein</fullName>
    </submittedName>
</protein>
<gene>
    <name evidence="2" type="ORF">MUK42_33998</name>
</gene>
<feature type="non-terminal residue" evidence="2">
    <location>
        <position position="1"/>
    </location>
</feature>
<name>A0A9E7E9Z3_9LILI</name>
<feature type="transmembrane region" description="Helical" evidence="1">
    <location>
        <begin position="78"/>
        <end position="99"/>
    </location>
</feature>
<organism evidence="2 3">
    <name type="scientific">Musa troglodytarum</name>
    <name type="common">fe'i banana</name>
    <dbReference type="NCBI Taxonomy" id="320322"/>
    <lineage>
        <taxon>Eukaryota</taxon>
        <taxon>Viridiplantae</taxon>
        <taxon>Streptophyta</taxon>
        <taxon>Embryophyta</taxon>
        <taxon>Tracheophyta</taxon>
        <taxon>Spermatophyta</taxon>
        <taxon>Magnoliopsida</taxon>
        <taxon>Liliopsida</taxon>
        <taxon>Zingiberales</taxon>
        <taxon>Musaceae</taxon>
        <taxon>Musa</taxon>
    </lineage>
</organism>
<keyword evidence="1" id="KW-0812">Transmembrane</keyword>
<keyword evidence="3" id="KW-1185">Reference proteome</keyword>
<dbReference type="EMBL" id="CP097502">
    <property type="protein sequence ID" value="URD73196.1"/>
    <property type="molecule type" value="Genomic_DNA"/>
</dbReference>
<evidence type="ECO:0000313" key="2">
    <source>
        <dbReference type="EMBL" id="URD73196.1"/>
    </source>
</evidence>
<proteinExistence type="predicted"/>
<accession>A0A9E7E9Z3</accession>
<reference evidence="2" key="1">
    <citation type="submission" date="2022-05" db="EMBL/GenBank/DDBJ databases">
        <title>The Musa troglodytarum L. genome provides insights into the mechanism of non-climacteric behaviour and enrichment of carotenoids.</title>
        <authorList>
            <person name="Wang J."/>
        </authorList>
    </citation>
    <scope>NUCLEOTIDE SEQUENCE</scope>
    <source>
        <tissue evidence="2">Leaf</tissue>
    </source>
</reference>
<dbReference type="Proteomes" id="UP001055439">
    <property type="component" value="Chromosome 1"/>
</dbReference>